<gene>
    <name evidence="2" type="ORF">GGQ72_001509</name>
</gene>
<name>A0A7W6PRR8_9HYPH</name>
<dbReference type="AlphaFoldDB" id="A0A7W6PRR8"/>
<feature type="region of interest" description="Disordered" evidence="1">
    <location>
        <begin position="1"/>
        <end position="34"/>
    </location>
</feature>
<evidence type="ECO:0000256" key="1">
    <source>
        <dbReference type="SAM" id="MobiDB-lite"/>
    </source>
</evidence>
<organism evidence="2 3">
    <name type="scientific">Rhizobium rhizoryzae</name>
    <dbReference type="NCBI Taxonomy" id="451876"/>
    <lineage>
        <taxon>Bacteria</taxon>
        <taxon>Pseudomonadati</taxon>
        <taxon>Pseudomonadota</taxon>
        <taxon>Alphaproteobacteria</taxon>
        <taxon>Hyphomicrobiales</taxon>
        <taxon>Rhizobiaceae</taxon>
        <taxon>Rhizobium/Agrobacterium group</taxon>
        <taxon>Rhizobium</taxon>
    </lineage>
</organism>
<reference evidence="2 3" key="1">
    <citation type="submission" date="2020-08" db="EMBL/GenBank/DDBJ databases">
        <title>Genomic Encyclopedia of Type Strains, Phase IV (KMG-IV): sequencing the most valuable type-strain genomes for metagenomic binning, comparative biology and taxonomic classification.</title>
        <authorList>
            <person name="Goeker M."/>
        </authorList>
    </citation>
    <scope>NUCLEOTIDE SEQUENCE [LARGE SCALE GENOMIC DNA]</scope>
    <source>
        <strain evidence="2 3">DSM 29514</strain>
    </source>
</reference>
<keyword evidence="3" id="KW-1185">Reference proteome</keyword>
<dbReference type="Proteomes" id="UP000519897">
    <property type="component" value="Unassembled WGS sequence"/>
</dbReference>
<sequence length="78" mass="8557">MKFDAPASGKTGSPSGVRQSETPPRRLPLANAHTDKPADRLCRFARAKRSDRWDGRFCADTGAEPLDRIKGYALRVSA</sequence>
<feature type="compositionally biased region" description="Polar residues" evidence="1">
    <location>
        <begin position="10"/>
        <end position="22"/>
    </location>
</feature>
<accession>A0A7W6PRR8</accession>
<protein>
    <submittedName>
        <fullName evidence="2">Uncharacterized protein</fullName>
    </submittedName>
</protein>
<evidence type="ECO:0000313" key="3">
    <source>
        <dbReference type="Proteomes" id="UP000519897"/>
    </source>
</evidence>
<comment type="caution">
    <text evidence="2">The sequence shown here is derived from an EMBL/GenBank/DDBJ whole genome shotgun (WGS) entry which is preliminary data.</text>
</comment>
<dbReference type="EMBL" id="JACIEC010000001">
    <property type="protein sequence ID" value="MBB4143010.1"/>
    <property type="molecule type" value="Genomic_DNA"/>
</dbReference>
<evidence type="ECO:0000313" key="2">
    <source>
        <dbReference type="EMBL" id="MBB4143010.1"/>
    </source>
</evidence>
<proteinExistence type="predicted"/>